<sequence length="321" mass="35148">MSTQQHSGVPQPRGRMGRLSAWLDQPKVLAWLMLGPAVLYVIAFVGFPFLLAIALSMSDATIGDPSLDKFVGLANFSAVMQTDAFQLALRNSLIVTAGTLALVLVLATLASELLVHSFRGKRLFQMIFILPWALPVSLTAIVWMWFLDSTFSPVDWVLVQLNLLGPGSVWGPFNHLYFLGREWLGLASVIVTDTWRMLPLATIIVLAGRMSIPEERFEQARIDGAGVFRILFRITLPALKPMLIVAILFTGLLVIGEMSLVQLLTRGGPGHSTQVLPYWAYLKGIQGGSLAQGAAITLFLFPFLLVASVLALRAAYRSQEA</sequence>
<keyword evidence="5 7" id="KW-1133">Transmembrane helix</keyword>
<keyword evidence="2" id="KW-0813">Transport</keyword>
<feature type="transmembrane region" description="Helical" evidence="7">
    <location>
        <begin position="28"/>
        <end position="55"/>
    </location>
</feature>
<name>A0A0F9RL36_9ZZZZ</name>
<dbReference type="PANTHER" id="PTHR43005:SF1">
    <property type="entry name" value="SPERMIDINE_PUTRESCINE TRANSPORT SYSTEM PERMEASE PROTEIN"/>
    <property type="match status" value="1"/>
</dbReference>
<dbReference type="GO" id="GO:0005886">
    <property type="term" value="C:plasma membrane"/>
    <property type="evidence" value="ECO:0007669"/>
    <property type="project" value="UniProtKB-SubCell"/>
</dbReference>
<feature type="transmembrane region" description="Helical" evidence="7">
    <location>
        <begin position="285"/>
        <end position="312"/>
    </location>
</feature>
<dbReference type="GO" id="GO:0055085">
    <property type="term" value="P:transmembrane transport"/>
    <property type="evidence" value="ECO:0007669"/>
    <property type="project" value="InterPro"/>
</dbReference>
<evidence type="ECO:0000256" key="3">
    <source>
        <dbReference type="ARBA" id="ARBA00022475"/>
    </source>
</evidence>
<dbReference type="InterPro" id="IPR000515">
    <property type="entry name" value="MetI-like"/>
</dbReference>
<keyword evidence="4 7" id="KW-0812">Transmembrane</keyword>
<comment type="caution">
    <text evidence="9">The sequence shown here is derived from an EMBL/GenBank/DDBJ whole genome shotgun (WGS) entry which is preliminary data.</text>
</comment>
<feature type="transmembrane region" description="Helical" evidence="7">
    <location>
        <begin position="93"/>
        <end position="115"/>
    </location>
</feature>
<evidence type="ECO:0000259" key="8">
    <source>
        <dbReference type="PROSITE" id="PS50928"/>
    </source>
</evidence>
<protein>
    <recommendedName>
        <fullName evidence="8">ABC transmembrane type-1 domain-containing protein</fullName>
    </recommendedName>
</protein>
<feature type="transmembrane region" description="Helical" evidence="7">
    <location>
        <begin position="242"/>
        <end position="265"/>
    </location>
</feature>
<dbReference type="PANTHER" id="PTHR43005">
    <property type="entry name" value="BLR7065 PROTEIN"/>
    <property type="match status" value="1"/>
</dbReference>
<keyword evidence="6 7" id="KW-0472">Membrane</keyword>
<dbReference type="CDD" id="cd06261">
    <property type="entry name" value="TM_PBP2"/>
    <property type="match status" value="1"/>
</dbReference>
<organism evidence="9">
    <name type="scientific">marine sediment metagenome</name>
    <dbReference type="NCBI Taxonomy" id="412755"/>
    <lineage>
        <taxon>unclassified sequences</taxon>
        <taxon>metagenomes</taxon>
        <taxon>ecological metagenomes</taxon>
    </lineage>
</organism>
<dbReference type="InterPro" id="IPR035906">
    <property type="entry name" value="MetI-like_sf"/>
</dbReference>
<evidence type="ECO:0000256" key="7">
    <source>
        <dbReference type="SAM" id="Phobius"/>
    </source>
</evidence>
<reference evidence="9" key="1">
    <citation type="journal article" date="2015" name="Nature">
        <title>Complex archaea that bridge the gap between prokaryotes and eukaryotes.</title>
        <authorList>
            <person name="Spang A."/>
            <person name="Saw J.H."/>
            <person name="Jorgensen S.L."/>
            <person name="Zaremba-Niedzwiedzka K."/>
            <person name="Martijn J."/>
            <person name="Lind A.E."/>
            <person name="van Eijk R."/>
            <person name="Schleper C."/>
            <person name="Guy L."/>
            <person name="Ettema T.J."/>
        </authorList>
    </citation>
    <scope>NUCLEOTIDE SEQUENCE</scope>
</reference>
<gene>
    <name evidence="9" type="ORF">LCGC14_0582010</name>
</gene>
<evidence type="ECO:0000256" key="6">
    <source>
        <dbReference type="ARBA" id="ARBA00023136"/>
    </source>
</evidence>
<dbReference type="Gene3D" id="1.10.3720.10">
    <property type="entry name" value="MetI-like"/>
    <property type="match status" value="1"/>
</dbReference>
<dbReference type="PROSITE" id="PS50928">
    <property type="entry name" value="ABC_TM1"/>
    <property type="match status" value="1"/>
</dbReference>
<evidence type="ECO:0000256" key="2">
    <source>
        <dbReference type="ARBA" id="ARBA00022448"/>
    </source>
</evidence>
<dbReference type="EMBL" id="LAZR01000883">
    <property type="protein sequence ID" value="KKN55474.1"/>
    <property type="molecule type" value="Genomic_DNA"/>
</dbReference>
<comment type="subcellular location">
    <subcellularLocation>
        <location evidence="1">Cell membrane</location>
        <topology evidence="1">Multi-pass membrane protein</topology>
    </subcellularLocation>
</comment>
<evidence type="ECO:0000256" key="5">
    <source>
        <dbReference type="ARBA" id="ARBA00022989"/>
    </source>
</evidence>
<evidence type="ECO:0000256" key="1">
    <source>
        <dbReference type="ARBA" id="ARBA00004651"/>
    </source>
</evidence>
<evidence type="ECO:0000313" key="9">
    <source>
        <dbReference type="EMBL" id="KKN55474.1"/>
    </source>
</evidence>
<keyword evidence="3" id="KW-1003">Cell membrane</keyword>
<accession>A0A0F9RL36</accession>
<feature type="transmembrane region" description="Helical" evidence="7">
    <location>
        <begin position="127"/>
        <end position="146"/>
    </location>
</feature>
<feature type="domain" description="ABC transmembrane type-1" evidence="8">
    <location>
        <begin position="89"/>
        <end position="311"/>
    </location>
</feature>
<proteinExistence type="predicted"/>
<dbReference type="AlphaFoldDB" id="A0A0F9RL36"/>
<evidence type="ECO:0000256" key="4">
    <source>
        <dbReference type="ARBA" id="ARBA00022692"/>
    </source>
</evidence>
<dbReference type="Pfam" id="PF00528">
    <property type="entry name" value="BPD_transp_1"/>
    <property type="match status" value="1"/>
</dbReference>
<dbReference type="SUPFAM" id="SSF161098">
    <property type="entry name" value="MetI-like"/>
    <property type="match status" value="1"/>
</dbReference>